<organism evidence="2 3">
    <name type="scientific">Cephalotus follicularis</name>
    <name type="common">Albany pitcher plant</name>
    <dbReference type="NCBI Taxonomy" id="3775"/>
    <lineage>
        <taxon>Eukaryota</taxon>
        <taxon>Viridiplantae</taxon>
        <taxon>Streptophyta</taxon>
        <taxon>Embryophyta</taxon>
        <taxon>Tracheophyta</taxon>
        <taxon>Spermatophyta</taxon>
        <taxon>Magnoliopsida</taxon>
        <taxon>eudicotyledons</taxon>
        <taxon>Gunneridae</taxon>
        <taxon>Pentapetalae</taxon>
        <taxon>rosids</taxon>
        <taxon>fabids</taxon>
        <taxon>Oxalidales</taxon>
        <taxon>Cephalotaceae</taxon>
        <taxon>Cephalotus</taxon>
    </lineage>
</organism>
<dbReference type="InterPro" id="IPR041577">
    <property type="entry name" value="RT_RNaseH_2"/>
</dbReference>
<reference evidence="3" key="1">
    <citation type="submission" date="2016-04" db="EMBL/GenBank/DDBJ databases">
        <title>Cephalotus genome sequencing.</title>
        <authorList>
            <person name="Fukushima K."/>
            <person name="Hasebe M."/>
            <person name="Fang X."/>
        </authorList>
    </citation>
    <scope>NUCLEOTIDE SEQUENCE [LARGE SCALE GENOMIC DNA]</scope>
    <source>
        <strain evidence="3">cv. St1</strain>
    </source>
</reference>
<keyword evidence="3" id="KW-1185">Reference proteome</keyword>
<dbReference type="PANTHER" id="PTHR33064:SF37">
    <property type="entry name" value="RIBONUCLEASE H"/>
    <property type="match status" value="1"/>
</dbReference>
<dbReference type="InParanoid" id="A0A1Q3DIM0"/>
<dbReference type="InterPro" id="IPR051320">
    <property type="entry name" value="Viral_Replic_Matur_Polypro"/>
</dbReference>
<sequence length="153" mass="17475">WTDKHTQLFKEIKIYAKEIPCLHLASPLAFKIVESDASDIDYGGILKQLINNNEQLIQYNSGTWNNAQKNYATIKKEILAIVLCVQKLQSDLLNKKFLIRVHCAAANSIFNKRCKKSSSKTNILPLARGFQKHQALILQLNILKEILIHFLTT</sequence>
<protein>
    <recommendedName>
        <fullName evidence="1">Reverse transcriptase/retrotransposon-derived protein RNase H-like domain-containing protein</fullName>
    </recommendedName>
</protein>
<dbReference type="Pfam" id="PF17919">
    <property type="entry name" value="RT_RNaseH_2"/>
    <property type="match status" value="1"/>
</dbReference>
<evidence type="ECO:0000313" key="2">
    <source>
        <dbReference type="EMBL" id="GAV92163.1"/>
    </source>
</evidence>
<name>A0A1Q3DIM0_CEPFO</name>
<comment type="caution">
    <text evidence="2">The sequence shown here is derived from an EMBL/GenBank/DDBJ whole genome shotgun (WGS) entry which is preliminary data.</text>
</comment>
<proteinExistence type="predicted"/>
<gene>
    <name evidence="2" type="ORF">CFOL_v3_35544</name>
</gene>
<dbReference type="AlphaFoldDB" id="A0A1Q3DIM0"/>
<dbReference type="InterPro" id="IPR043502">
    <property type="entry name" value="DNA/RNA_pol_sf"/>
</dbReference>
<dbReference type="Proteomes" id="UP000187406">
    <property type="component" value="Unassembled WGS sequence"/>
</dbReference>
<dbReference type="EMBL" id="BDDD01008951">
    <property type="protein sequence ID" value="GAV92163.1"/>
    <property type="molecule type" value="Genomic_DNA"/>
</dbReference>
<accession>A0A1Q3DIM0</accession>
<dbReference type="SUPFAM" id="SSF56672">
    <property type="entry name" value="DNA/RNA polymerases"/>
    <property type="match status" value="1"/>
</dbReference>
<evidence type="ECO:0000313" key="3">
    <source>
        <dbReference type="Proteomes" id="UP000187406"/>
    </source>
</evidence>
<dbReference type="PANTHER" id="PTHR33064">
    <property type="entry name" value="POL PROTEIN"/>
    <property type="match status" value="1"/>
</dbReference>
<feature type="non-terminal residue" evidence="2">
    <location>
        <position position="1"/>
    </location>
</feature>
<feature type="domain" description="Reverse transcriptase/retrotransposon-derived protein RNase H-like" evidence="1">
    <location>
        <begin position="1"/>
        <end position="99"/>
    </location>
</feature>
<evidence type="ECO:0000259" key="1">
    <source>
        <dbReference type="Pfam" id="PF17919"/>
    </source>
</evidence>